<protein>
    <recommendedName>
        <fullName evidence="1">Bro-N domain-containing protein</fullName>
    </recommendedName>
</protein>
<dbReference type="Pfam" id="PF02498">
    <property type="entry name" value="Bro-N"/>
    <property type="match status" value="1"/>
</dbReference>
<name>A0A7U6LAB9_9FUSO</name>
<dbReference type="Proteomes" id="UP000321943">
    <property type="component" value="Chromosome"/>
</dbReference>
<evidence type="ECO:0000259" key="1">
    <source>
        <dbReference type="PROSITE" id="PS51750"/>
    </source>
</evidence>
<dbReference type="AlphaFoldDB" id="A0A7U6LAB9"/>
<dbReference type="EMBL" id="AP019829">
    <property type="protein sequence ID" value="BBM42559.1"/>
    <property type="molecule type" value="Genomic_DNA"/>
</dbReference>
<proteinExistence type="predicted"/>
<organism evidence="2 3">
    <name type="scientific">Leptotrichia wadei</name>
    <dbReference type="NCBI Taxonomy" id="157687"/>
    <lineage>
        <taxon>Bacteria</taxon>
        <taxon>Fusobacteriati</taxon>
        <taxon>Fusobacteriota</taxon>
        <taxon>Fusobacteriia</taxon>
        <taxon>Fusobacteriales</taxon>
        <taxon>Leptotrichiaceae</taxon>
        <taxon>Leptotrichia</taxon>
    </lineage>
</organism>
<dbReference type="PROSITE" id="PS51750">
    <property type="entry name" value="BRO_N"/>
    <property type="match status" value="1"/>
</dbReference>
<feature type="domain" description="Bro-N" evidence="1">
    <location>
        <begin position="2"/>
        <end position="121"/>
    </location>
</feature>
<sequence>MENNIQIFEGKKIRSVWDNEKEEWYFSVVDVVGALTDSVNARDYWYKMKKRMTDEEKSELSTICRQLKLKAPDGKMRLTDVADIQGIFRVIQSIPSPKAEPFKMWLAQVGKDRIDEITDPELTIDRALETYLKKGYSKEWINQRLQAIQVRKELTDAWQEHGVKKGIEYAILTDEISKAWSGLATREYKDLKGLKKENLRDNMSTLELVLNMLAEATTTELTNIHNPNGLEENKKVAKRGGTIAGNTRKEIEADTGRSVITTKNAVDFSKLIEDVVKDIPDIVKNSKDEEKSKE</sequence>
<evidence type="ECO:0000313" key="3">
    <source>
        <dbReference type="Proteomes" id="UP000321943"/>
    </source>
</evidence>
<dbReference type="RefSeq" id="WP_018498715.1">
    <property type="nucleotide sequence ID" value="NZ_AP019829.2"/>
</dbReference>
<accession>A0A7U6LAB9</accession>
<dbReference type="SMART" id="SM01040">
    <property type="entry name" value="Bro-N"/>
    <property type="match status" value="1"/>
</dbReference>
<gene>
    <name evidence="2" type="ORF">JCM16777_0808</name>
</gene>
<dbReference type="InterPro" id="IPR003497">
    <property type="entry name" value="BRO_N_domain"/>
</dbReference>
<evidence type="ECO:0000313" key="2">
    <source>
        <dbReference type="EMBL" id="BBM42559.1"/>
    </source>
</evidence>
<dbReference type="KEGG" id="lwd:JCM16777_0808"/>
<reference evidence="2 3" key="1">
    <citation type="submission" date="2019-07" db="EMBL/GenBank/DDBJ databases">
        <title>Complete Genome Sequence of Leptotrichia wadei Strain JCM16777.</title>
        <authorList>
            <person name="Watanabe S."/>
            <person name="Cui L."/>
        </authorList>
    </citation>
    <scope>NUCLEOTIDE SEQUENCE [LARGE SCALE GENOMIC DNA]</scope>
    <source>
        <strain evidence="2 3">JCM16777</strain>
    </source>
</reference>
<dbReference type="GeneID" id="84804155"/>